<name>A0A2H4S930_CORMI</name>
<dbReference type="VEuPathDB" id="FungiDB:CCM_05304"/>
<reference evidence="1 2" key="1">
    <citation type="journal article" date="2017" name="BMC Genomics">
        <title>Chromosome level assembly and secondary metabolite potential of the parasitic fungus Cordyceps militaris.</title>
        <authorList>
            <person name="Kramer G.J."/>
            <person name="Nodwell J.R."/>
        </authorList>
    </citation>
    <scope>NUCLEOTIDE SEQUENCE [LARGE SCALE GENOMIC DNA]</scope>
    <source>
        <strain evidence="1 2">ATCC 34164</strain>
    </source>
</reference>
<dbReference type="Proteomes" id="UP000323067">
    <property type="component" value="Chromosome iv"/>
</dbReference>
<dbReference type="AlphaFoldDB" id="A0A2H4S930"/>
<gene>
    <name evidence="1" type="ORF">A9K55_002670</name>
</gene>
<sequence>MATAETTTAETTAADLATADLVRRWRHFTMAVFGDLDKRQFHEYSATDYARELDCKDCEVILFIDTTGETLLTKTGSGHMELPAGVRVVARRGSTKLVIMSAPRLGPATDKHEGHRHVRIHPECSLCACYFDVGERMMALIGDRFTFACRVVDASTFPIAIYCNQKPGTPWTFCQLPRCSKCVGELESVTVHRDCFQLFLQQTREHKHITAHHLWYAAHARYPWRGFWPLPLTILDHDAASLALAHAATHWHMPWDMLPSELMLLICDNLRHTTFWRYALAKEFIRKLIAGANVSMPSMTVLSQIGSWQRGSAYRPAMPGDGSYFRLTIDSYGLREIERLADVPPRSPIRSETYAYVVGSFGLGRLYPHKLMPPLRSWDTPGPPVLTDDQLSPDLQPICPRLGTIETRHSFGITFFISSGTIAAIHAHTKQAPSAYSCFQRLNPVKKKWVAWIFVPICGGIDKFGFRIPLLPPGATLPQFAGSLLLRMTLSGEVMLGPYMDYGKDLWMEDDATTLIHGISRMGAVYPLGRAARNAEGEEEEVFYQNPMNLSPPFEHAYFSYAELDEVTNVDIYHDEALGICRGVVVGYKSGGARALGQCRVGVDTVRVYEQPACFCYKKTTYLRQDTPVERDSVSIECRSSADHGHSEDGWTCCKFPSRLEWWFTSEESRISFTPGRAGCR</sequence>
<organism evidence="1 2">
    <name type="scientific">Cordyceps militaris</name>
    <name type="common">Caterpillar fungus</name>
    <name type="synonym">Clavaria militaris</name>
    <dbReference type="NCBI Taxonomy" id="73501"/>
    <lineage>
        <taxon>Eukaryota</taxon>
        <taxon>Fungi</taxon>
        <taxon>Dikarya</taxon>
        <taxon>Ascomycota</taxon>
        <taxon>Pezizomycotina</taxon>
        <taxon>Sordariomycetes</taxon>
        <taxon>Hypocreomycetidae</taxon>
        <taxon>Hypocreales</taxon>
        <taxon>Cordycipitaceae</taxon>
        <taxon>Cordyceps</taxon>
    </lineage>
</organism>
<protein>
    <submittedName>
        <fullName evidence="1">Uncharacterized protein</fullName>
    </submittedName>
</protein>
<proteinExistence type="predicted"/>
<accession>A0A2H4S930</accession>
<evidence type="ECO:0000313" key="2">
    <source>
        <dbReference type="Proteomes" id="UP000323067"/>
    </source>
</evidence>
<dbReference type="OrthoDB" id="4763081at2759"/>
<evidence type="ECO:0000313" key="1">
    <source>
        <dbReference type="EMBL" id="ATY59611.1"/>
    </source>
</evidence>
<dbReference type="VEuPathDB" id="FungiDB:A9K55_002670"/>
<dbReference type="EMBL" id="CP023322">
    <property type="protein sequence ID" value="ATY59611.1"/>
    <property type="molecule type" value="Genomic_DNA"/>
</dbReference>